<keyword evidence="1" id="KW-0472">Membrane</keyword>
<keyword evidence="1" id="KW-0812">Transmembrane</keyword>
<evidence type="ECO:0000313" key="2">
    <source>
        <dbReference type="EMBL" id="KKM98757.1"/>
    </source>
</evidence>
<reference evidence="2" key="1">
    <citation type="journal article" date="2015" name="Nature">
        <title>Complex archaea that bridge the gap between prokaryotes and eukaryotes.</title>
        <authorList>
            <person name="Spang A."/>
            <person name="Saw J.H."/>
            <person name="Jorgensen S.L."/>
            <person name="Zaremba-Niedzwiedzka K."/>
            <person name="Martijn J."/>
            <person name="Lind A.E."/>
            <person name="van Eijk R."/>
            <person name="Schleper C."/>
            <person name="Guy L."/>
            <person name="Ettema T.J."/>
        </authorList>
    </citation>
    <scope>NUCLEOTIDE SEQUENCE</scope>
</reference>
<gene>
    <name evidence="2" type="ORF">LCGC14_1154720</name>
</gene>
<dbReference type="EMBL" id="LAZR01005582">
    <property type="protein sequence ID" value="KKM98757.1"/>
    <property type="molecule type" value="Genomic_DNA"/>
</dbReference>
<evidence type="ECO:0000256" key="1">
    <source>
        <dbReference type="SAM" id="Phobius"/>
    </source>
</evidence>
<accession>A0A0F9PZX6</accession>
<dbReference type="AlphaFoldDB" id="A0A0F9PZX6"/>
<comment type="caution">
    <text evidence="2">The sequence shown here is derived from an EMBL/GenBank/DDBJ whole genome shotgun (WGS) entry which is preliminary data.</text>
</comment>
<organism evidence="2">
    <name type="scientific">marine sediment metagenome</name>
    <dbReference type="NCBI Taxonomy" id="412755"/>
    <lineage>
        <taxon>unclassified sequences</taxon>
        <taxon>metagenomes</taxon>
        <taxon>ecological metagenomes</taxon>
    </lineage>
</organism>
<keyword evidence="1" id="KW-1133">Transmembrane helix</keyword>
<feature type="transmembrane region" description="Helical" evidence="1">
    <location>
        <begin position="16"/>
        <end position="35"/>
    </location>
</feature>
<name>A0A0F9PZX6_9ZZZZ</name>
<sequence length="46" mass="5506">MENIWHIISKPDNVPIVGLIILVFFFTWLSFSQAFRNDRLKEKGKR</sequence>
<proteinExistence type="predicted"/>
<protein>
    <submittedName>
        <fullName evidence="2">Uncharacterized protein</fullName>
    </submittedName>
</protein>